<protein>
    <submittedName>
        <fullName evidence="1">Uncharacterized protein</fullName>
    </submittedName>
</protein>
<accession>A0AAN8FJZ7</accession>
<reference evidence="1 2" key="1">
    <citation type="submission" date="2019-10" db="EMBL/GenBank/DDBJ databases">
        <title>Assembly and Annotation for the nematode Trichostrongylus colubriformis.</title>
        <authorList>
            <person name="Martin J."/>
        </authorList>
    </citation>
    <scope>NUCLEOTIDE SEQUENCE [LARGE SCALE GENOMIC DNA]</scope>
    <source>
        <strain evidence="1">G859</strain>
        <tissue evidence="1">Whole worm</tissue>
    </source>
</reference>
<sequence length="74" mass="8049">MFHDNSILEAAHVLATAIKRDNRFVTTGVSENSCDDEDHVGCDSSSIYVNISSSDISVGRFLKEGSDTGEQLQK</sequence>
<evidence type="ECO:0000313" key="1">
    <source>
        <dbReference type="EMBL" id="KAK5978039.1"/>
    </source>
</evidence>
<evidence type="ECO:0000313" key="2">
    <source>
        <dbReference type="Proteomes" id="UP001331761"/>
    </source>
</evidence>
<keyword evidence="2" id="KW-1185">Reference proteome</keyword>
<name>A0AAN8FJZ7_TRICO</name>
<gene>
    <name evidence="1" type="ORF">GCK32_019439</name>
</gene>
<comment type="caution">
    <text evidence="1">The sequence shown here is derived from an EMBL/GenBank/DDBJ whole genome shotgun (WGS) entry which is preliminary data.</text>
</comment>
<organism evidence="1 2">
    <name type="scientific">Trichostrongylus colubriformis</name>
    <name type="common">Black scour worm</name>
    <dbReference type="NCBI Taxonomy" id="6319"/>
    <lineage>
        <taxon>Eukaryota</taxon>
        <taxon>Metazoa</taxon>
        <taxon>Ecdysozoa</taxon>
        <taxon>Nematoda</taxon>
        <taxon>Chromadorea</taxon>
        <taxon>Rhabditida</taxon>
        <taxon>Rhabditina</taxon>
        <taxon>Rhabditomorpha</taxon>
        <taxon>Strongyloidea</taxon>
        <taxon>Trichostrongylidae</taxon>
        <taxon>Trichostrongylus</taxon>
    </lineage>
</organism>
<dbReference type="EMBL" id="WIXE01009882">
    <property type="protein sequence ID" value="KAK5978039.1"/>
    <property type="molecule type" value="Genomic_DNA"/>
</dbReference>
<dbReference type="AlphaFoldDB" id="A0AAN8FJZ7"/>
<proteinExistence type="predicted"/>
<dbReference type="Proteomes" id="UP001331761">
    <property type="component" value="Unassembled WGS sequence"/>
</dbReference>